<dbReference type="InterPro" id="IPR050555">
    <property type="entry name" value="Bact_Solute-Bind_Prot2"/>
</dbReference>
<comment type="similarity">
    <text evidence="2">Belongs to the bacterial solute-binding protein 2 family.</text>
</comment>
<gene>
    <name evidence="6" type="primary">xylF</name>
    <name evidence="6" type="ORF">CHR90_03660</name>
</gene>
<dbReference type="GO" id="GO:0048029">
    <property type="term" value="F:monosaccharide binding"/>
    <property type="evidence" value="ECO:0007669"/>
    <property type="project" value="InterPro"/>
</dbReference>
<dbReference type="NCBIfam" id="TIGR02634">
    <property type="entry name" value="xylF"/>
    <property type="match status" value="1"/>
</dbReference>
<dbReference type="RefSeq" id="WP_094407626.1">
    <property type="nucleotide sequence ID" value="NZ_BMJZ01000001.1"/>
</dbReference>
<feature type="chain" id="PRO_5012920058" evidence="4">
    <location>
        <begin position="26"/>
        <end position="348"/>
    </location>
</feature>
<feature type="signal peptide" evidence="4">
    <location>
        <begin position="1"/>
        <end position="25"/>
    </location>
</feature>
<evidence type="ECO:0000256" key="2">
    <source>
        <dbReference type="ARBA" id="ARBA00007639"/>
    </source>
</evidence>
<protein>
    <submittedName>
        <fullName evidence="6">D-xylose ABC transporter substrate-binding protein</fullName>
    </submittedName>
</protein>
<organism evidence="6 7">
    <name type="scientific">Elstera cyanobacteriorum</name>
    <dbReference type="NCBI Taxonomy" id="2022747"/>
    <lineage>
        <taxon>Bacteria</taxon>
        <taxon>Pseudomonadati</taxon>
        <taxon>Pseudomonadota</taxon>
        <taxon>Alphaproteobacteria</taxon>
        <taxon>Rhodospirillales</taxon>
        <taxon>Rhodospirillaceae</taxon>
        <taxon>Elstera</taxon>
    </lineage>
</organism>
<dbReference type="CDD" id="cd19993">
    <property type="entry name" value="PBP1_ABC_xylose_binding-like"/>
    <property type="match status" value="1"/>
</dbReference>
<sequence>MSLKTLALGLAAGASLLALATGAQAQSKLVVGVSWSNFQEERWKIDEAAIKKQLAAVGAEYISADAQSNPQKQLADVESLIARGAKALIVLAQDAQAIQPAVAKAKAEKIPVLGYDRLIEVPGVFYLTFDNIEVGRMMAREIQKAKPTGNYVFIKGYNADPNADFLAMGSKEVLKPAIDKGDIKIVGEQYTDRWLPENAQKNMEQILTANNNKVDAVVAANDGTAGGAVAAMTAQGLSGIPISGQDADQAALNRIARGLQTVTIWKDARTLGQKAAEVAAELAKGTAMDKIPGSFKWGDGPNKVSLDTILLKPVPVTRDNLDVVIAAGWSTKEQVCRGATNNPPAACK</sequence>
<evidence type="ECO:0000313" key="7">
    <source>
        <dbReference type="Proteomes" id="UP000216361"/>
    </source>
</evidence>
<accession>A0A255XUT0</accession>
<reference evidence="6 7" key="1">
    <citation type="submission" date="2017-07" db="EMBL/GenBank/DDBJ databases">
        <title>Elstera cyanobacteriorum sp. nov., a novel bacterium isolated from cyanobacterial aggregates in a eutrophic lake.</title>
        <authorList>
            <person name="Cai H."/>
        </authorList>
    </citation>
    <scope>NUCLEOTIDE SEQUENCE [LARGE SCALE GENOMIC DNA]</scope>
    <source>
        <strain evidence="6 7">TH019</strain>
    </source>
</reference>
<keyword evidence="3 4" id="KW-0732">Signal</keyword>
<dbReference type="AlphaFoldDB" id="A0A255XUT0"/>
<dbReference type="PANTHER" id="PTHR30036">
    <property type="entry name" value="D-XYLOSE-BINDING PERIPLASMIC PROTEIN"/>
    <property type="match status" value="1"/>
</dbReference>
<keyword evidence="7" id="KW-1185">Reference proteome</keyword>
<dbReference type="InterPro" id="IPR013456">
    <property type="entry name" value="XylF"/>
</dbReference>
<dbReference type="InterPro" id="IPR028082">
    <property type="entry name" value="Peripla_BP_I"/>
</dbReference>
<dbReference type="InterPro" id="IPR025997">
    <property type="entry name" value="SBP_2_dom"/>
</dbReference>
<name>A0A255XUT0_9PROT</name>
<evidence type="ECO:0000256" key="3">
    <source>
        <dbReference type="ARBA" id="ARBA00022729"/>
    </source>
</evidence>
<proteinExistence type="inferred from homology"/>
<dbReference type="EMBL" id="NOXS01000026">
    <property type="protein sequence ID" value="OYQ20759.1"/>
    <property type="molecule type" value="Genomic_DNA"/>
</dbReference>
<evidence type="ECO:0000313" key="6">
    <source>
        <dbReference type="EMBL" id="OYQ20759.1"/>
    </source>
</evidence>
<dbReference type="Gene3D" id="3.40.50.2300">
    <property type="match status" value="2"/>
</dbReference>
<dbReference type="OrthoDB" id="9773673at2"/>
<evidence type="ECO:0000256" key="4">
    <source>
        <dbReference type="SAM" id="SignalP"/>
    </source>
</evidence>
<evidence type="ECO:0000256" key="1">
    <source>
        <dbReference type="ARBA" id="ARBA00004418"/>
    </source>
</evidence>
<dbReference type="GO" id="GO:0015753">
    <property type="term" value="P:D-xylose transmembrane transport"/>
    <property type="evidence" value="ECO:0007669"/>
    <property type="project" value="InterPro"/>
</dbReference>
<feature type="domain" description="Periplasmic binding protein" evidence="5">
    <location>
        <begin position="31"/>
        <end position="286"/>
    </location>
</feature>
<dbReference type="Proteomes" id="UP000216361">
    <property type="component" value="Unassembled WGS sequence"/>
</dbReference>
<comment type="caution">
    <text evidence="6">The sequence shown here is derived from an EMBL/GenBank/DDBJ whole genome shotgun (WGS) entry which is preliminary data.</text>
</comment>
<dbReference type="GO" id="GO:0030288">
    <property type="term" value="C:outer membrane-bounded periplasmic space"/>
    <property type="evidence" value="ECO:0007669"/>
    <property type="project" value="TreeGrafter"/>
</dbReference>
<evidence type="ECO:0000259" key="5">
    <source>
        <dbReference type="Pfam" id="PF13407"/>
    </source>
</evidence>
<dbReference type="SUPFAM" id="SSF53822">
    <property type="entry name" value="Periplasmic binding protein-like I"/>
    <property type="match status" value="1"/>
</dbReference>
<dbReference type="PANTHER" id="PTHR30036:SF1">
    <property type="entry name" value="D-XYLOSE-BINDING PERIPLASMIC PROTEIN"/>
    <property type="match status" value="1"/>
</dbReference>
<dbReference type="Pfam" id="PF13407">
    <property type="entry name" value="Peripla_BP_4"/>
    <property type="match status" value="1"/>
</dbReference>
<comment type="subcellular location">
    <subcellularLocation>
        <location evidence="1">Periplasm</location>
    </subcellularLocation>
</comment>